<keyword evidence="3" id="KW-0406">Ion transport</keyword>
<comment type="caution">
    <text evidence="4">The sequence shown here is derived from an EMBL/GenBank/DDBJ whole genome shotgun (WGS) entry which is preliminary data.</text>
</comment>
<organism evidence="4 5">
    <name type="scientific">Desulforhabdus amnigena</name>
    <dbReference type="NCBI Taxonomy" id="40218"/>
    <lineage>
        <taxon>Bacteria</taxon>
        <taxon>Pseudomonadati</taxon>
        <taxon>Thermodesulfobacteriota</taxon>
        <taxon>Syntrophobacteria</taxon>
        <taxon>Syntrophobacterales</taxon>
        <taxon>Syntrophobacteraceae</taxon>
        <taxon>Desulforhabdus</taxon>
    </lineage>
</organism>
<evidence type="ECO:0000256" key="2">
    <source>
        <dbReference type="ARBA" id="ARBA00022448"/>
    </source>
</evidence>
<protein>
    <recommendedName>
        <fullName evidence="6">ATPase</fullName>
    </recommendedName>
</protein>
<evidence type="ECO:0000313" key="5">
    <source>
        <dbReference type="Proteomes" id="UP001144372"/>
    </source>
</evidence>
<dbReference type="Pfam" id="PF01990">
    <property type="entry name" value="ATP-synt_F"/>
    <property type="match status" value="1"/>
</dbReference>
<evidence type="ECO:0008006" key="6">
    <source>
        <dbReference type="Google" id="ProtNLM"/>
    </source>
</evidence>
<evidence type="ECO:0000256" key="1">
    <source>
        <dbReference type="ARBA" id="ARBA00010148"/>
    </source>
</evidence>
<dbReference type="GO" id="GO:0046961">
    <property type="term" value="F:proton-transporting ATPase activity, rotational mechanism"/>
    <property type="evidence" value="ECO:0007669"/>
    <property type="project" value="InterPro"/>
</dbReference>
<name>A0A9W6FT27_9BACT</name>
<dbReference type="EMBL" id="BSDR01000001">
    <property type="protein sequence ID" value="GLI34759.1"/>
    <property type="molecule type" value="Genomic_DNA"/>
</dbReference>
<evidence type="ECO:0000313" key="4">
    <source>
        <dbReference type="EMBL" id="GLI34759.1"/>
    </source>
</evidence>
<dbReference type="RefSeq" id="WP_281794165.1">
    <property type="nucleotide sequence ID" value="NZ_BSDR01000001.1"/>
</dbReference>
<dbReference type="InterPro" id="IPR036906">
    <property type="entry name" value="ATPase_V1_fsu_sf"/>
</dbReference>
<evidence type="ECO:0000256" key="3">
    <source>
        <dbReference type="ARBA" id="ARBA00023065"/>
    </source>
</evidence>
<dbReference type="AlphaFoldDB" id="A0A9W6FT27"/>
<dbReference type="SUPFAM" id="SSF159468">
    <property type="entry name" value="AtpF-like"/>
    <property type="match status" value="1"/>
</dbReference>
<dbReference type="Gene3D" id="3.40.50.10580">
    <property type="entry name" value="ATPase, V1 complex, subunit F"/>
    <property type="match status" value="1"/>
</dbReference>
<gene>
    <name evidence="4" type="ORF">DAMNIGENAA_21920</name>
</gene>
<dbReference type="Proteomes" id="UP001144372">
    <property type="component" value="Unassembled WGS sequence"/>
</dbReference>
<accession>A0A9W6FT27</accession>
<keyword evidence="2" id="KW-0813">Transport</keyword>
<sequence>MKAFLIGDSETVLAFGLAGIRGQAVRAGDDIPALLESLDREQTGLILITEALAEANREAIDRVLLSPGGPLILEIPDVKGPLPGKAGATERIVSLLRR</sequence>
<comment type="similarity">
    <text evidence="1">Belongs to the V-ATPase F subunit family.</text>
</comment>
<proteinExistence type="inferred from homology"/>
<dbReference type="InterPro" id="IPR008218">
    <property type="entry name" value="ATPase_V1-cplx_f_g_su"/>
</dbReference>
<reference evidence="4" key="1">
    <citation type="submission" date="2022-12" db="EMBL/GenBank/DDBJ databases">
        <title>Reference genome sequencing for broad-spectrum identification of bacterial and archaeal isolates by mass spectrometry.</title>
        <authorList>
            <person name="Sekiguchi Y."/>
            <person name="Tourlousse D.M."/>
        </authorList>
    </citation>
    <scope>NUCLEOTIDE SEQUENCE</scope>
    <source>
        <strain evidence="4">ASRB1</strain>
    </source>
</reference>
<keyword evidence="5" id="KW-1185">Reference proteome</keyword>